<dbReference type="NCBIfam" id="TIGR00492">
    <property type="entry name" value="alr"/>
    <property type="match status" value="1"/>
</dbReference>
<dbReference type="PANTHER" id="PTHR30511">
    <property type="entry name" value="ALANINE RACEMASE"/>
    <property type="match status" value="1"/>
</dbReference>
<evidence type="ECO:0000256" key="3">
    <source>
        <dbReference type="ARBA" id="ARBA00023235"/>
    </source>
</evidence>
<dbReference type="SUPFAM" id="SSF50621">
    <property type="entry name" value="Alanine racemase C-terminal domain-like"/>
    <property type="match status" value="1"/>
</dbReference>
<dbReference type="InterPro" id="IPR000821">
    <property type="entry name" value="Ala_racemase"/>
</dbReference>
<sequence>MPRSTVARIDLDALRANYRKACELAGGAEVMAVVKADGYGHGIARIASALANIVPKYAVACIEEAWAIRAAGQAQPVVLLQGVHAAGDLADCVQNNFEPVLHGEHQLAWMEQGGAVPAFWLKVNTGMNRLGFRAEDLPAVMAKLEKMGATSRLLGFVSHFACADDAGSTMTLAQTANFEAATSPWPSMMKSVGNSAAHFIPGQPLFDWSRPGIMLYGGSPIVGKTGPELGLEPVMTLEAPLITTRVVKAGESVGYGAAWVAERDTRMGMVAVGYGDGYPRHAGTDTPAAIAGCRIRLIGRVSMDMLAVDLSNAPEAMVGDPVELWGRTVGIDEVASCAGTISYELLTGLTSRVPRISR</sequence>
<dbReference type="InterPro" id="IPR001608">
    <property type="entry name" value="Ala_racemase_N"/>
</dbReference>
<evidence type="ECO:0000256" key="2">
    <source>
        <dbReference type="ARBA" id="ARBA00022898"/>
    </source>
</evidence>
<comment type="caution">
    <text evidence="6">The sequence shown here is derived from an EMBL/GenBank/DDBJ whole genome shotgun (WGS) entry which is preliminary data.</text>
</comment>
<organism evidence="6 7">
    <name type="scientific">Marinobacter xiaoshiensis</name>
    <dbReference type="NCBI Taxonomy" id="3073652"/>
    <lineage>
        <taxon>Bacteria</taxon>
        <taxon>Pseudomonadati</taxon>
        <taxon>Pseudomonadota</taxon>
        <taxon>Gammaproteobacteria</taxon>
        <taxon>Pseudomonadales</taxon>
        <taxon>Marinobacteraceae</taxon>
        <taxon>Marinobacter</taxon>
    </lineage>
</organism>
<keyword evidence="2 4" id="KW-0663">Pyridoxal phosphate</keyword>
<feature type="modified residue" description="N6-(pyridoxal phosphate)lysine" evidence="4">
    <location>
        <position position="35"/>
    </location>
</feature>
<keyword evidence="7" id="KW-1185">Reference proteome</keyword>
<dbReference type="InterPro" id="IPR020622">
    <property type="entry name" value="Ala_racemase_pyridoxalP-BS"/>
</dbReference>
<dbReference type="PANTHER" id="PTHR30511:SF0">
    <property type="entry name" value="ALANINE RACEMASE, CATABOLIC-RELATED"/>
    <property type="match status" value="1"/>
</dbReference>
<dbReference type="Gene3D" id="2.40.37.10">
    <property type="entry name" value="Lyase, Ornithine Decarboxylase, Chain A, domain 1"/>
    <property type="match status" value="1"/>
</dbReference>
<comment type="catalytic activity">
    <reaction evidence="4">
        <text>L-alanine = D-alanine</text>
        <dbReference type="Rhea" id="RHEA:20249"/>
        <dbReference type="ChEBI" id="CHEBI:57416"/>
        <dbReference type="ChEBI" id="CHEBI:57972"/>
        <dbReference type="EC" id="5.1.1.1"/>
    </reaction>
</comment>
<comment type="similarity">
    <text evidence="4">Belongs to the alanine racemase family.</text>
</comment>
<dbReference type="InterPro" id="IPR011079">
    <property type="entry name" value="Ala_racemase_C"/>
</dbReference>
<dbReference type="SMART" id="SM01005">
    <property type="entry name" value="Ala_racemase_C"/>
    <property type="match status" value="1"/>
</dbReference>
<feature type="binding site" evidence="4">
    <location>
        <position position="129"/>
    </location>
    <ligand>
        <name>substrate</name>
    </ligand>
</feature>
<evidence type="ECO:0000256" key="4">
    <source>
        <dbReference type="HAMAP-Rule" id="MF_01201"/>
    </source>
</evidence>
<dbReference type="InterPro" id="IPR029066">
    <property type="entry name" value="PLP-binding_barrel"/>
</dbReference>
<comment type="function">
    <text evidence="4">Catalyzes the interconversion of L-alanine and D-alanine. May also act on other amino acids.</text>
</comment>
<dbReference type="EC" id="5.1.1.1" evidence="4"/>
<protein>
    <recommendedName>
        <fullName evidence="4">Alanine racemase</fullName>
        <ecNumber evidence="4">5.1.1.1</ecNumber>
    </recommendedName>
</protein>
<dbReference type="HAMAP" id="MF_01201">
    <property type="entry name" value="Ala_racemase"/>
    <property type="match status" value="1"/>
</dbReference>
<dbReference type="Proteomes" id="UP001267407">
    <property type="component" value="Unassembled WGS sequence"/>
</dbReference>
<dbReference type="Gene3D" id="3.20.20.10">
    <property type="entry name" value="Alanine racemase"/>
    <property type="match status" value="1"/>
</dbReference>
<evidence type="ECO:0000313" key="6">
    <source>
        <dbReference type="EMBL" id="MDS1311885.1"/>
    </source>
</evidence>
<accession>A0ABU2HMK0</accession>
<dbReference type="Pfam" id="PF01168">
    <property type="entry name" value="Ala_racemase_N"/>
    <property type="match status" value="1"/>
</dbReference>
<evidence type="ECO:0000256" key="1">
    <source>
        <dbReference type="ARBA" id="ARBA00001933"/>
    </source>
</evidence>
<feature type="active site" description="Proton acceptor; specific for L-alanine" evidence="4">
    <location>
        <position position="255"/>
    </location>
</feature>
<feature type="binding site" evidence="4">
    <location>
        <position position="303"/>
    </location>
    <ligand>
        <name>substrate</name>
    </ligand>
</feature>
<proteinExistence type="inferred from homology"/>
<dbReference type="Pfam" id="PF00842">
    <property type="entry name" value="Ala_racemase_C"/>
    <property type="match status" value="1"/>
</dbReference>
<dbReference type="PRINTS" id="PR00992">
    <property type="entry name" value="ALARACEMASE"/>
</dbReference>
<gene>
    <name evidence="6" type="primary">alr</name>
    <name evidence="6" type="ORF">RKA07_17430</name>
</gene>
<dbReference type="GO" id="GO:0008784">
    <property type="term" value="F:alanine racemase activity"/>
    <property type="evidence" value="ECO:0007669"/>
    <property type="project" value="UniProtKB-EC"/>
</dbReference>
<dbReference type="SUPFAM" id="SSF51419">
    <property type="entry name" value="PLP-binding barrel"/>
    <property type="match status" value="1"/>
</dbReference>
<feature type="active site" description="Proton acceptor; specific for D-alanine" evidence="4">
    <location>
        <position position="35"/>
    </location>
</feature>
<dbReference type="InterPro" id="IPR009006">
    <property type="entry name" value="Ala_racemase/Decarboxylase_C"/>
</dbReference>
<feature type="domain" description="Alanine racemase C-terminal" evidence="5">
    <location>
        <begin position="234"/>
        <end position="358"/>
    </location>
</feature>
<dbReference type="EMBL" id="JAVMBO010000018">
    <property type="protein sequence ID" value="MDS1311885.1"/>
    <property type="molecule type" value="Genomic_DNA"/>
</dbReference>
<comment type="pathway">
    <text evidence="4">Amino-acid biosynthesis; D-alanine biosynthesis; D-alanine from L-alanine: step 1/1.</text>
</comment>
<comment type="cofactor">
    <cofactor evidence="1 4">
        <name>pyridoxal 5'-phosphate</name>
        <dbReference type="ChEBI" id="CHEBI:597326"/>
    </cofactor>
</comment>
<evidence type="ECO:0000259" key="5">
    <source>
        <dbReference type="SMART" id="SM01005"/>
    </source>
</evidence>
<dbReference type="PROSITE" id="PS00395">
    <property type="entry name" value="ALANINE_RACEMASE"/>
    <property type="match status" value="1"/>
</dbReference>
<name>A0ABU2HMK0_9GAMM</name>
<keyword evidence="3 4" id="KW-0413">Isomerase</keyword>
<evidence type="ECO:0000313" key="7">
    <source>
        <dbReference type="Proteomes" id="UP001267407"/>
    </source>
</evidence>
<dbReference type="RefSeq" id="WP_310966933.1">
    <property type="nucleotide sequence ID" value="NZ_JAVMBO010000018.1"/>
</dbReference>
<reference evidence="6" key="1">
    <citation type="submission" date="2023-09" db="EMBL/GenBank/DDBJ databases">
        <title>Marinobacter sediminicola sp. nov. and Marinobacter maritimum sp. nov., isolated from marine sediment.</title>
        <authorList>
            <person name="An J."/>
        </authorList>
    </citation>
    <scope>NUCLEOTIDE SEQUENCE</scope>
    <source>
        <strain evidence="6">F60267</strain>
    </source>
</reference>